<dbReference type="VEuPathDB" id="HostDB:ENSMFAG00000000034"/>
<dbReference type="Pfam" id="PF00159">
    <property type="entry name" value="Hormone_3"/>
    <property type="match status" value="1"/>
</dbReference>
<accession>A0A2K5TNU0</accession>
<comment type="function">
    <text evidence="5">This gut peptide inhibits exocrine pancreatic secretion, has a vasoconstrictory action and inhibitis jejunal and colonic mobility.</text>
</comment>
<dbReference type="GO" id="GO:0005184">
    <property type="term" value="F:neuropeptide hormone activity"/>
    <property type="evidence" value="ECO:0007669"/>
    <property type="project" value="TreeGrafter"/>
</dbReference>
<protein>
    <recommendedName>
        <fullName evidence="6">Peptide YY</fullName>
    </recommendedName>
    <alternativeName>
        <fullName evidence="7">Peptide tyrosine tyrosine</fullName>
    </alternativeName>
</protein>
<evidence type="ECO:0000256" key="3">
    <source>
        <dbReference type="ARBA" id="ARBA00022525"/>
    </source>
</evidence>
<dbReference type="PROSITE" id="PS50276">
    <property type="entry name" value="PANCREATIC_HORMONE_2"/>
    <property type="match status" value="1"/>
</dbReference>
<dbReference type="PROSITE" id="PS00265">
    <property type="entry name" value="PANCREATIC_HORMONE_1"/>
    <property type="match status" value="1"/>
</dbReference>
<dbReference type="GO" id="GO:0007218">
    <property type="term" value="P:neuropeptide signaling pathway"/>
    <property type="evidence" value="ECO:0007669"/>
    <property type="project" value="TreeGrafter"/>
</dbReference>
<dbReference type="GO" id="GO:0031841">
    <property type="term" value="F:neuropeptide Y receptor binding"/>
    <property type="evidence" value="ECO:0007669"/>
    <property type="project" value="TreeGrafter"/>
</dbReference>
<evidence type="ECO:0000256" key="4">
    <source>
        <dbReference type="ARBA" id="ARBA00022815"/>
    </source>
</evidence>
<feature type="region of interest" description="Disordered" evidence="9">
    <location>
        <begin position="1"/>
        <end position="42"/>
    </location>
</feature>
<dbReference type="Gene3D" id="6.10.250.900">
    <property type="match status" value="1"/>
</dbReference>
<dbReference type="GO" id="GO:0005615">
    <property type="term" value="C:extracellular space"/>
    <property type="evidence" value="ECO:0007669"/>
    <property type="project" value="TreeGrafter"/>
</dbReference>
<dbReference type="STRING" id="9541.ENSMFAP00000001715"/>
<keyword evidence="11" id="KW-1185">Reference proteome</keyword>
<evidence type="ECO:0000256" key="5">
    <source>
        <dbReference type="ARBA" id="ARBA00037595"/>
    </source>
</evidence>
<dbReference type="Ensembl" id="ENSMFAT00000000242.2">
    <property type="protein sequence ID" value="ENSMFAP00000001715.2"/>
    <property type="gene ID" value="ENSMFAG00000000034.2"/>
</dbReference>
<dbReference type="PANTHER" id="PTHR10533:SF14">
    <property type="entry name" value="PEPTIDE YY-RELATED"/>
    <property type="match status" value="1"/>
</dbReference>
<evidence type="ECO:0000256" key="8">
    <source>
        <dbReference type="RuleBase" id="RU000656"/>
    </source>
</evidence>
<reference evidence="10" key="2">
    <citation type="submission" date="2025-08" db="UniProtKB">
        <authorList>
            <consortium name="Ensembl"/>
        </authorList>
    </citation>
    <scope>IDENTIFICATION</scope>
</reference>
<dbReference type="InterPro" id="IPR001955">
    <property type="entry name" value="Pancreatic_hormone-like"/>
</dbReference>
<proteinExistence type="inferred from homology"/>
<organism evidence="10 11">
    <name type="scientific">Macaca fascicularis</name>
    <name type="common">Crab-eating macaque</name>
    <name type="synonym">Cynomolgus monkey</name>
    <dbReference type="NCBI Taxonomy" id="9541"/>
    <lineage>
        <taxon>Eukaryota</taxon>
        <taxon>Metazoa</taxon>
        <taxon>Chordata</taxon>
        <taxon>Craniata</taxon>
        <taxon>Vertebrata</taxon>
        <taxon>Euteleostomi</taxon>
        <taxon>Mammalia</taxon>
        <taxon>Eutheria</taxon>
        <taxon>Euarchontoglires</taxon>
        <taxon>Primates</taxon>
        <taxon>Haplorrhini</taxon>
        <taxon>Catarrhini</taxon>
        <taxon>Cercopithecidae</taxon>
        <taxon>Cercopithecinae</taxon>
        <taxon>Macaca</taxon>
    </lineage>
</organism>
<evidence type="ECO:0000313" key="10">
    <source>
        <dbReference type="Ensembl" id="ENSMFAP00000001715.2"/>
    </source>
</evidence>
<keyword evidence="3" id="KW-0964">Secreted</keyword>
<reference evidence="10 11" key="1">
    <citation type="submission" date="2013-03" db="EMBL/GenBank/DDBJ databases">
        <authorList>
            <person name="Warren W."/>
            <person name="Wilson R.K."/>
        </authorList>
    </citation>
    <scope>NUCLEOTIDE SEQUENCE</scope>
</reference>
<evidence type="ECO:0000313" key="11">
    <source>
        <dbReference type="Proteomes" id="UP000233100"/>
    </source>
</evidence>
<dbReference type="AlphaFoldDB" id="A0A2K5TNU0"/>
<evidence type="ECO:0000256" key="1">
    <source>
        <dbReference type="ARBA" id="ARBA00004613"/>
    </source>
</evidence>
<dbReference type="GO" id="GO:0007631">
    <property type="term" value="P:feeding behavior"/>
    <property type="evidence" value="ECO:0007669"/>
    <property type="project" value="TreeGrafter"/>
</dbReference>
<reference evidence="10" key="3">
    <citation type="submission" date="2025-09" db="UniProtKB">
        <authorList>
            <consortium name="Ensembl"/>
        </authorList>
    </citation>
    <scope>IDENTIFICATION</scope>
</reference>
<sequence>MTNNCHQGAMPARPRDEKSRVVPGCPGLAAWGPPALRGPAERRDLPAGLVGTAPGWLGWGDSWSPRAQAYRLSPGALATPGPSQRPPVRWAQAGLCLGSRDPNPLPGKRSSRGYKPHKESAEQRRPQLDLLQCSPWDFLAFHLLLICFTSYRLSPSQMVLVRRPWPALATVILALLVCLGALVDAYPIKPEAPGEDASPEELSRYYASLRHYLNLVTRQRYGKRDGPDALLSKTFFPDGENRPIRSRSEVPDLW</sequence>
<name>A0A2K5TNU0_MACFA</name>
<dbReference type="PRINTS" id="PR00278">
    <property type="entry name" value="PANCHORMONE"/>
</dbReference>
<dbReference type="CDD" id="cd00126">
    <property type="entry name" value="PAH"/>
    <property type="match status" value="1"/>
</dbReference>
<dbReference type="Bgee" id="ENSMFAG00000000034">
    <property type="expression patterns" value="Expressed in colon"/>
</dbReference>
<feature type="region of interest" description="Disordered" evidence="9">
    <location>
        <begin position="96"/>
        <end position="124"/>
    </location>
</feature>
<comment type="similarity">
    <text evidence="2 8">Belongs to the NPY family.</text>
</comment>
<comment type="subcellular location">
    <subcellularLocation>
        <location evidence="1">Secreted</location>
    </subcellularLocation>
</comment>
<dbReference type="PANTHER" id="PTHR10533">
    <property type="entry name" value="NEUROPEPTIDE Y/PANCREATIC HORMONE/PEPTIDE YY"/>
    <property type="match status" value="1"/>
</dbReference>
<dbReference type="Proteomes" id="UP000233100">
    <property type="component" value="Chromosome 16"/>
</dbReference>
<dbReference type="SMART" id="SM00309">
    <property type="entry name" value="PAH"/>
    <property type="match status" value="1"/>
</dbReference>
<evidence type="ECO:0000256" key="2">
    <source>
        <dbReference type="ARBA" id="ARBA00010022"/>
    </source>
</evidence>
<evidence type="ECO:0000256" key="9">
    <source>
        <dbReference type="SAM" id="MobiDB-lite"/>
    </source>
</evidence>
<keyword evidence="4" id="KW-0027">Amidation</keyword>
<dbReference type="InterPro" id="IPR020392">
    <property type="entry name" value="Pancreatic_hormone-like_CS"/>
</dbReference>
<evidence type="ECO:0000256" key="7">
    <source>
        <dbReference type="ARBA" id="ARBA00042666"/>
    </source>
</evidence>
<dbReference type="GeneTree" id="ENSGT00940000160643"/>
<evidence type="ECO:0000256" key="6">
    <source>
        <dbReference type="ARBA" id="ARBA00040208"/>
    </source>
</evidence>